<feature type="transmembrane region" description="Helical" evidence="1">
    <location>
        <begin position="71"/>
        <end position="97"/>
    </location>
</feature>
<dbReference type="Proteomes" id="UP000078287">
    <property type="component" value="Unassembled WGS sequence"/>
</dbReference>
<feature type="transmembrane region" description="Helical" evidence="1">
    <location>
        <begin position="288"/>
        <end position="312"/>
    </location>
</feature>
<dbReference type="RefSeq" id="WP_066785240.1">
    <property type="nucleotide sequence ID" value="NZ_LWQS01000041.1"/>
</dbReference>
<feature type="transmembrane region" description="Helical" evidence="1">
    <location>
        <begin position="381"/>
        <end position="402"/>
    </location>
</feature>
<feature type="transmembrane region" description="Helical" evidence="1">
    <location>
        <begin position="225"/>
        <end position="248"/>
    </location>
</feature>
<evidence type="ECO:0000313" key="3">
    <source>
        <dbReference type="Proteomes" id="UP000078287"/>
    </source>
</evidence>
<feature type="transmembrane region" description="Helical" evidence="1">
    <location>
        <begin position="41"/>
        <end position="65"/>
    </location>
</feature>
<keyword evidence="3" id="KW-1185">Reference proteome</keyword>
<dbReference type="EMBL" id="LWQS01000041">
    <property type="protein sequence ID" value="OAN46925.1"/>
    <property type="molecule type" value="Genomic_DNA"/>
</dbReference>
<feature type="transmembrane region" description="Helical" evidence="1">
    <location>
        <begin position="104"/>
        <end position="123"/>
    </location>
</feature>
<feature type="transmembrane region" description="Helical" evidence="1">
    <location>
        <begin position="12"/>
        <end position="29"/>
    </location>
</feature>
<sequence>MHFLPFNHVPYRLTGAIAGLSGIGMLFRIQRQPFTTLHAFIVIDGLSCLVLITAGLLMFTIPAHWRRVGQLAALGFAILSGHLAGIAVGLMITLLLSERWRERGAGVALATGYGLIGWFASSWRLNASGDGLNSLSFILLLAGAAIAAGLLDLATAKRGPFDPLAALAGIAAVLRLFSVGPWNLGWQLATLLLGGMLAISAAWRAATTTEPLEAEEWLQRSLSGLALTVTGCASPAGVAAAGLLLLHLTLRRLAQPMAGSATWAGWLLTGAVPGTLGFVAFWSASAAAMAAGIPVLAIVVWAAALLCMLAAGRHIQGPARWPSTAGALAGLALGLAAPVLARWLLRPLSDHLQGGLTPYGAIEPWGWAGLLALDSGARTAATAPGLALLALMGLFGALVWLISRWRGWV</sequence>
<keyword evidence="1" id="KW-0812">Transmembrane</keyword>
<feature type="transmembrane region" description="Helical" evidence="1">
    <location>
        <begin position="260"/>
        <end position="282"/>
    </location>
</feature>
<dbReference type="STRING" id="1707952.A6A03_11500"/>
<keyword evidence="1" id="KW-1133">Transmembrane helix</keyword>
<accession>A0A178MFS8</accession>
<protein>
    <submittedName>
        <fullName evidence="2">Uncharacterized protein</fullName>
    </submittedName>
</protein>
<keyword evidence="1" id="KW-0472">Membrane</keyword>
<name>A0A178MFS8_9CHLR</name>
<feature type="transmembrane region" description="Helical" evidence="1">
    <location>
        <begin position="324"/>
        <end position="345"/>
    </location>
</feature>
<comment type="caution">
    <text evidence="2">The sequence shown here is derived from an EMBL/GenBank/DDBJ whole genome shotgun (WGS) entry which is preliminary data.</text>
</comment>
<dbReference type="OrthoDB" id="147958at2"/>
<feature type="transmembrane region" description="Helical" evidence="1">
    <location>
        <begin position="135"/>
        <end position="154"/>
    </location>
</feature>
<organism evidence="2 3">
    <name type="scientific">Chloroflexus islandicus</name>
    <dbReference type="NCBI Taxonomy" id="1707952"/>
    <lineage>
        <taxon>Bacteria</taxon>
        <taxon>Bacillati</taxon>
        <taxon>Chloroflexota</taxon>
        <taxon>Chloroflexia</taxon>
        <taxon>Chloroflexales</taxon>
        <taxon>Chloroflexineae</taxon>
        <taxon>Chloroflexaceae</taxon>
        <taxon>Chloroflexus</taxon>
    </lineage>
</organism>
<evidence type="ECO:0000256" key="1">
    <source>
        <dbReference type="SAM" id="Phobius"/>
    </source>
</evidence>
<reference evidence="2 3" key="1">
    <citation type="submission" date="2016-04" db="EMBL/GenBank/DDBJ databases">
        <title>Chloroflexus islandicus sp. nov., a thermophilic filamentous anoxygenic phototrophic bacterium from geyser Strokkur (Iceland).</title>
        <authorList>
            <person name="Gaisin V.A."/>
            <person name="Kalashnikov A.M."/>
            <person name="Sukhacheva M.V."/>
            <person name="Grouzdev D.S."/>
            <person name="Ivanov T.M."/>
            <person name="Kuznetsov B."/>
            <person name="Gorlenko V.M."/>
        </authorList>
    </citation>
    <scope>NUCLEOTIDE SEQUENCE [LARGE SCALE GENOMIC DNA]</scope>
    <source>
        <strain evidence="3">isl-2</strain>
    </source>
</reference>
<proteinExistence type="predicted"/>
<gene>
    <name evidence="2" type="ORF">A6A03_11500</name>
</gene>
<dbReference type="AlphaFoldDB" id="A0A178MFS8"/>
<evidence type="ECO:0000313" key="2">
    <source>
        <dbReference type="EMBL" id="OAN46925.1"/>
    </source>
</evidence>